<dbReference type="InterPro" id="IPR021739">
    <property type="entry name" value="SaV-like"/>
</dbReference>
<gene>
    <name evidence="1" type="ORF">ANACAC_00795</name>
</gene>
<dbReference type="HOGENOM" id="CLU_2068185_0_0_9"/>
<name>B0MB68_ANACD</name>
<dbReference type="RefSeq" id="WP_006566301.1">
    <property type="nucleotide sequence ID" value="NZ_AP023027.1"/>
</dbReference>
<evidence type="ECO:0000313" key="1">
    <source>
        <dbReference type="EMBL" id="EDR98743.1"/>
    </source>
</evidence>
<comment type="caution">
    <text evidence="1">The sequence shown here is derived from an EMBL/GenBank/DDBJ whole genome shotgun (WGS) entry which is preliminary data.</text>
</comment>
<sequence>MKIQDKWCGTCYFYDAIEKTCRNCESVISGAITENHKCKYWEGNEADPVNHPDHYTSGEIECIDALKASMSHAEFCGFLKGNAMKYLWRYDKKGKATEDLEKSRWYLDRLWAETKSEV</sequence>
<organism evidence="1 2">
    <name type="scientific">Anaerostipes caccae (strain DSM 14662 / CCUG 47493 / JCM 13470 / NCIMB 13811 / L1-92)</name>
    <dbReference type="NCBI Taxonomy" id="411490"/>
    <lineage>
        <taxon>Bacteria</taxon>
        <taxon>Bacillati</taxon>
        <taxon>Bacillota</taxon>
        <taxon>Clostridia</taxon>
        <taxon>Lachnospirales</taxon>
        <taxon>Lachnospiraceae</taxon>
        <taxon>Anaerostipes</taxon>
    </lineage>
</organism>
<dbReference type="EMBL" id="ABAX03000005">
    <property type="protein sequence ID" value="EDR98743.1"/>
    <property type="molecule type" value="Genomic_DNA"/>
</dbReference>
<reference evidence="1" key="1">
    <citation type="submission" date="2007-11" db="EMBL/GenBank/DDBJ databases">
        <authorList>
            <person name="Fulton L."/>
            <person name="Clifton S."/>
            <person name="Fulton B."/>
            <person name="Xu J."/>
            <person name="Minx P."/>
            <person name="Pepin K.H."/>
            <person name="Johnson M."/>
            <person name="Thiruvilangam P."/>
            <person name="Bhonagiri V."/>
            <person name="Nash W.E."/>
            <person name="Mardis E.R."/>
            <person name="Wilson R.K."/>
        </authorList>
    </citation>
    <scope>NUCLEOTIDE SEQUENCE [LARGE SCALE GENOMIC DNA]</scope>
    <source>
        <strain evidence="1">DSM 14662</strain>
    </source>
</reference>
<dbReference type="AlphaFoldDB" id="B0MB68"/>
<keyword evidence="2" id="KW-1185">Reference proteome</keyword>
<accession>B0MB68</accession>
<dbReference type="Proteomes" id="UP000004935">
    <property type="component" value="Unassembled WGS sequence"/>
</dbReference>
<dbReference type="STRING" id="411490.ANACAC_00795"/>
<dbReference type="Pfam" id="PF11753">
    <property type="entry name" value="DUF3310"/>
    <property type="match status" value="1"/>
</dbReference>
<reference evidence="1" key="2">
    <citation type="submission" date="2013-11" db="EMBL/GenBank/DDBJ databases">
        <title>Draft genome sequence of Anaerostipes caccae (DSM 14662).</title>
        <authorList>
            <person name="Sudarsanam P."/>
            <person name="Ley R."/>
            <person name="Guruge J."/>
            <person name="Turnbaugh P.J."/>
            <person name="Mahowald M."/>
            <person name="Liep D."/>
            <person name="Gordon J."/>
        </authorList>
    </citation>
    <scope>NUCLEOTIDE SEQUENCE</scope>
    <source>
        <strain evidence="1">DSM 14662</strain>
    </source>
</reference>
<protein>
    <recommendedName>
        <fullName evidence="3">Protein of unknwon function (DUF3310)</fullName>
    </recommendedName>
</protein>
<evidence type="ECO:0008006" key="3">
    <source>
        <dbReference type="Google" id="ProtNLM"/>
    </source>
</evidence>
<evidence type="ECO:0000313" key="2">
    <source>
        <dbReference type="Proteomes" id="UP000004935"/>
    </source>
</evidence>
<proteinExistence type="predicted"/>